<sequence>MGMASKSRLLLVTAVIILAVADTLLIAALLKPSVISPMINGIKGAVKTILSTTYKFELMRRGAISLPHTQIKPQPLTLPATAYVVGSNQFINGLISAGAPQSMVKPITLGELSSVPNDSIIIIDWDYINKTMRISLSQLARQLENVIGKGDLIILYTASPGRVLPLEDAIAVAWGNHYHSTVIGYPVMAVNTTTYIIAFGGRNYLVINPVQVRGEYTVSLNSLIHDWLLTNKGLISKSYSLSLDQTYYDQDECNAMQHYLGSNDWLFGTGLTNIAGSDTGNVYEYDYCITGSYQPYASTIGVDYLGFNNLYANTSGGNWVGYVVGINMTTAYYIDQKNGYNSYMTWTTTDAEPDSTSCSWFPPSASVLELSMEIAQEIFEFIYDVALASDPSNPVYSLTASLSAIGPGPGGTTNLVWSIGVENQNFFCSPISTQAGYNYPVGFGVINWQGVWYINTNTVSTAASPVFYGGGTICYPLVSGYTVEDFGSEFYFVLQYNPSATYTVSLQQTVYPSSSAYVFDLPSPTCPG</sequence>
<dbReference type="GeneID" id="76205908"/>
<accession>A0ABN6SQF9</accession>
<reference evidence="2" key="1">
    <citation type="submission" date="2022-09" db="EMBL/GenBank/DDBJ databases">
        <title>Complete genome sequence of Vulcanisaeta souniana.</title>
        <authorList>
            <person name="Kato S."/>
            <person name="Itoh T."/>
            <person name="Ohkuma M."/>
        </authorList>
    </citation>
    <scope>NUCLEOTIDE SEQUENCE [LARGE SCALE GENOMIC DNA]</scope>
    <source>
        <strain evidence="2">JCM 11219</strain>
    </source>
</reference>
<name>A0ABN6SQF9_9CREN</name>
<proteinExistence type="predicted"/>
<gene>
    <name evidence="1" type="ORF">Vsou_03570</name>
</gene>
<keyword evidence="2" id="KW-1185">Reference proteome</keyword>
<protein>
    <submittedName>
        <fullName evidence="1">Uncharacterized protein</fullName>
    </submittedName>
</protein>
<dbReference type="RefSeq" id="WP_188604007.1">
    <property type="nucleotide sequence ID" value="NZ_AP026830.1"/>
</dbReference>
<evidence type="ECO:0000313" key="2">
    <source>
        <dbReference type="Proteomes" id="UP001060771"/>
    </source>
</evidence>
<dbReference type="Proteomes" id="UP001060771">
    <property type="component" value="Chromosome"/>
</dbReference>
<dbReference type="EMBL" id="AP026830">
    <property type="protein sequence ID" value="BDR91264.1"/>
    <property type="molecule type" value="Genomic_DNA"/>
</dbReference>
<organism evidence="1 2">
    <name type="scientific">Vulcanisaeta souniana JCM 11219</name>
    <dbReference type="NCBI Taxonomy" id="1293586"/>
    <lineage>
        <taxon>Archaea</taxon>
        <taxon>Thermoproteota</taxon>
        <taxon>Thermoprotei</taxon>
        <taxon>Thermoproteales</taxon>
        <taxon>Thermoproteaceae</taxon>
        <taxon>Vulcanisaeta</taxon>
    </lineage>
</organism>
<evidence type="ECO:0000313" key="1">
    <source>
        <dbReference type="EMBL" id="BDR91264.1"/>
    </source>
</evidence>